<feature type="region of interest" description="Disordered" evidence="1">
    <location>
        <begin position="121"/>
        <end position="237"/>
    </location>
</feature>
<organism evidence="2 3">
    <name type="scientific">Lentinula detonsa</name>
    <dbReference type="NCBI Taxonomy" id="2804962"/>
    <lineage>
        <taxon>Eukaryota</taxon>
        <taxon>Fungi</taxon>
        <taxon>Dikarya</taxon>
        <taxon>Basidiomycota</taxon>
        <taxon>Agaricomycotina</taxon>
        <taxon>Agaricomycetes</taxon>
        <taxon>Agaricomycetidae</taxon>
        <taxon>Agaricales</taxon>
        <taxon>Marasmiineae</taxon>
        <taxon>Omphalotaceae</taxon>
        <taxon>Lentinula</taxon>
    </lineage>
</organism>
<evidence type="ECO:0000313" key="2">
    <source>
        <dbReference type="EMBL" id="KAJ3743583.1"/>
    </source>
</evidence>
<feature type="compositionally biased region" description="Low complexity" evidence="1">
    <location>
        <begin position="132"/>
        <end position="172"/>
    </location>
</feature>
<gene>
    <name evidence="2" type="ORF">DFH05DRAFT_1525852</name>
</gene>
<dbReference type="Proteomes" id="UP001142393">
    <property type="component" value="Unassembled WGS sequence"/>
</dbReference>
<evidence type="ECO:0000313" key="3">
    <source>
        <dbReference type="Proteomes" id="UP001142393"/>
    </source>
</evidence>
<keyword evidence="3" id="KW-1185">Reference proteome</keyword>
<feature type="compositionally biased region" description="Basic and acidic residues" evidence="1">
    <location>
        <begin position="194"/>
        <end position="203"/>
    </location>
</feature>
<reference evidence="2 3" key="1">
    <citation type="journal article" date="2023" name="Proc. Natl. Acad. Sci. U.S.A.">
        <title>A global phylogenomic analysis of the shiitake genus Lentinula.</title>
        <authorList>
            <person name="Sierra-Patev S."/>
            <person name="Min B."/>
            <person name="Naranjo-Ortiz M."/>
            <person name="Looney B."/>
            <person name="Konkel Z."/>
            <person name="Slot J.C."/>
            <person name="Sakamoto Y."/>
            <person name="Steenwyk J.L."/>
            <person name="Rokas A."/>
            <person name="Carro J."/>
            <person name="Camarero S."/>
            <person name="Ferreira P."/>
            <person name="Molpeceres G."/>
            <person name="Ruiz-Duenas F.J."/>
            <person name="Serrano A."/>
            <person name="Henrissat B."/>
            <person name="Drula E."/>
            <person name="Hughes K.W."/>
            <person name="Mata J.L."/>
            <person name="Ishikawa N.K."/>
            <person name="Vargas-Isla R."/>
            <person name="Ushijima S."/>
            <person name="Smith C.A."/>
            <person name="Donoghue J."/>
            <person name="Ahrendt S."/>
            <person name="Andreopoulos W."/>
            <person name="He G."/>
            <person name="LaButti K."/>
            <person name="Lipzen A."/>
            <person name="Ng V."/>
            <person name="Riley R."/>
            <person name="Sandor L."/>
            <person name="Barry K."/>
            <person name="Martinez A.T."/>
            <person name="Xiao Y."/>
            <person name="Gibbons J.G."/>
            <person name="Terashima K."/>
            <person name="Grigoriev I.V."/>
            <person name="Hibbett D."/>
        </authorList>
    </citation>
    <scope>NUCLEOTIDE SEQUENCE [LARGE SCALE GENOMIC DNA]</scope>
    <source>
        <strain evidence="2 3">TFB7810</strain>
    </source>
</reference>
<sequence>MPRAKLSKAHSVHGHDNSNNIEAIEFPSPPTSTFPSISPIYPSPLPSPSFEFKQESVPDTVISSDAANDHEIITPTIIVHGTDSELALLPAQKETTGSLSLIESIAKKASMKRLRSISGTFHHHNHTRDSSDASLSSSNSLTSSTSSSSSYTTSATSTTSANPTNSTTSSSPTHHRTRLPSLPSFRRRTSRIRHGSEQSHDYDPSEDLAPDTYYDGDSVPPSQRSFEVLSRPRPRPSQIAVATVKKDVKRDSHDSITTPVPDHSVLCCRCGSEVRNDAALEGSEESLHSVDSDLDRLTTKDVHPRIGVVSKDGKPAACYDFPITPDGHGLTHDDSSSSLTSSSNAMRATKAAMKDEEVLKQSVKMGMKKDTPVIQGANQGVSGNVVDSSLTTDIASIQSTPQNATSTSISPPSDEEILPPFPVGPYLLDEVAIPILSGNRPLSFFFCHFLWGSLWKEMWYALTRRLQIYVRRRISVFLTWWLSRVSLSFLRRTSSGPFGR</sequence>
<protein>
    <submittedName>
        <fullName evidence="2">Uncharacterized protein</fullName>
    </submittedName>
</protein>
<accession>A0A9W8TX34</accession>
<dbReference type="EMBL" id="JANVFU010000008">
    <property type="protein sequence ID" value="KAJ3743583.1"/>
    <property type="molecule type" value="Genomic_DNA"/>
</dbReference>
<name>A0A9W8TX34_9AGAR</name>
<dbReference type="AlphaFoldDB" id="A0A9W8TX34"/>
<proteinExistence type="predicted"/>
<comment type="caution">
    <text evidence="2">The sequence shown here is derived from an EMBL/GenBank/DDBJ whole genome shotgun (WGS) entry which is preliminary data.</text>
</comment>
<feature type="compositionally biased region" description="Basic residues" evidence="1">
    <location>
        <begin position="1"/>
        <end position="12"/>
    </location>
</feature>
<feature type="region of interest" description="Disordered" evidence="1">
    <location>
        <begin position="1"/>
        <end position="30"/>
    </location>
</feature>
<evidence type="ECO:0000256" key="1">
    <source>
        <dbReference type="SAM" id="MobiDB-lite"/>
    </source>
</evidence>